<evidence type="ECO:0000256" key="4">
    <source>
        <dbReference type="ARBA" id="ARBA00023175"/>
    </source>
</evidence>
<evidence type="ECO:0000256" key="6">
    <source>
        <dbReference type="RuleBase" id="RU000394"/>
    </source>
</evidence>
<dbReference type="PROSITE" id="PS00411">
    <property type="entry name" value="KINESIN_MOTOR_1"/>
    <property type="match status" value="1"/>
</dbReference>
<evidence type="ECO:0000313" key="10">
    <source>
        <dbReference type="Proteomes" id="UP000601435"/>
    </source>
</evidence>
<comment type="similarity">
    <text evidence="5 6">Belongs to the TRAFAC class myosin-kinesin ATPase superfamily. Kinesin family.</text>
</comment>
<dbReference type="GO" id="GO:0008017">
    <property type="term" value="F:microtubule binding"/>
    <property type="evidence" value="ECO:0007669"/>
    <property type="project" value="InterPro"/>
</dbReference>
<dbReference type="GO" id="GO:0003777">
    <property type="term" value="F:microtubule motor activity"/>
    <property type="evidence" value="ECO:0007669"/>
    <property type="project" value="InterPro"/>
</dbReference>
<dbReference type="InterPro" id="IPR027640">
    <property type="entry name" value="Kinesin-like_fam"/>
</dbReference>
<keyword evidence="1 6" id="KW-0547">Nucleotide-binding</keyword>
<dbReference type="GO" id="GO:0005524">
    <property type="term" value="F:ATP binding"/>
    <property type="evidence" value="ECO:0007669"/>
    <property type="project" value="UniProtKB-KW"/>
</dbReference>
<feature type="domain" description="Kinesin motor" evidence="8">
    <location>
        <begin position="163"/>
        <end position="472"/>
    </location>
</feature>
<dbReference type="PROSITE" id="PS50067">
    <property type="entry name" value="KINESIN_MOTOR_2"/>
    <property type="match status" value="1"/>
</dbReference>
<evidence type="ECO:0000256" key="2">
    <source>
        <dbReference type="ARBA" id="ARBA00022840"/>
    </source>
</evidence>
<dbReference type="InterPro" id="IPR001752">
    <property type="entry name" value="Kinesin_motor_dom"/>
</dbReference>
<evidence type="ECO:0000256" key="7">
    <source>
        <dbReference type="SAM" id="Coils"/>
    </source>
</evidence>
<dbReference type="InterPro" id="IPR027417">
    <property type="entry name" value="P-loop_NTPase"/>
</dbReference>
<organism evidence="9 10">
    <name type="scientific">Symbiodinium necroappetens</name>
    <dbReference type="NCBI Taxonomy" id="1628268"/>
    <lineage>
        <taxon>Eukaryota</taxon>
        <taxon>Sar</taxon>
        <taxon>Alveolata</taxon>
        <taxon>Dinophyceae</taxon>
        <taxon>Suessiales</taxon>
        <taxon>Symbiodiniaceae</taxon>
        <taxon>Symbiodinium</taxon>
    </lineage>
</organism>
<feature type="coiled-coil region" evidence="7">
    <location>
        <begin position="486"/>
        <end position="522"/>
    </location>
</feature>
<evidence type="ECO:0000256" key="1">
    <source>
        <dbReference type="ARBA" id="ARBA00022741"/>
    </source>
</evidence>
<keyword evidence="2 6" id="KW-0067">ATP-binding</keyword>
<keyword evidence="6" id="KW-0493">Microtubule</keyword>
<dbReference type="SUPFAM" id="SSF52540">
    <property type="entry name" value="P-loop containing nucleoside triphosphate hydrolases"/>
    <property type="match status" value="1"/>
</dbReference>
<protein>
    <recommendedName>
        <fullName evidence="6">Kinesin-like protein</fullName>
    </recommendedName>
</protein>
<dbReference type="GO" id="GO:0007018">
    <property type="term" value="P:microtubule-based movement"/>
    <property type="evidence" value="ECO:0007669"/>
    <property type="project" value="InterPro"/>
</dbReference>
<dbReference type="AlphaFoldDB" id="A0A812IU37"/>
<keyword evidence="10" id="KW-1185">Reference proteome</keyword>
<accession>A0A812IU37</accession>
<gene>
    <name evidence="9" type="primary">KIF18B</name>
    <name evidence="9" type="ORF">SNEC2469_LOCUS399</name>
</gene>
<dbReference type="Gene3D" id="3.40.850.10">
    <property type="entry name" value="Kinesin motor domain"/>
    <property type="match status" value="1"/>
</dbReference>
<evidence type="ECO:0000259" key="8">
    <source>
        <dbReference type="PROSITE" id="PS50067"/>
    </source>
</evidence>
<dbReference type="EMBL" id="CAJNJA010001992">
    <property type="protein sequence ID" value="CAE7162081.1"/>
    <property type="molecule type" value="Genomic_DNA"/>
</dbReference>
<keyword evidence="3 7" id="KW-0175">Coiled coil</keyword>
<dbReference type="SMART" id="SM00129">
    <property type="entry name" value="KISc"/>
    <property type="match status" value="1"/>
</dbReference>
<name>A0A812IU37_9DINO</name>
<dbReference type="InterPro" id="IPR036961">
    <property type="entry name" value="Kinesin_motor_dom_sf"/>
</dbReference>
<comment type="caution">
    <text evidence="5">Lacks conserved residue(s) required for the propagation of feature annotation.</text>
</comment>
<dbReference type="PANTHER" id="PTHR47968">
    <property type="entry name" value="CENTROMERE PROTEIN E"/>
    <property type="match status" value="1"/>
</dbReference>
<evidence type="ECO:0000256" key="3">
    <source>
        <dbReference type="ARBA" id="ARBA00023054"/>
    </source>
</evidence>
<dbReference type="PANTHER" id="PTHR47968:SF75">
    <property type="entry name" value="CENTROMERE-ASSOCIATED PROTEIN E"/>
    <property type="match status" value="1"/>
</dbReference>
<evidence type="ECO:0000313" key="9">
    <source>
        <dbReference type="EMBL" id="CAE7162081.1"/>
    </source>
</evidence>
<dbReference type="Proteomes" id="UP000601435">
    <property type="component" value="Unassembled WGS sequence"/>
</dbReference>
<evidence type="ECO:0000256" key="5">
    <source>
        <dbReference type="PROSITE-ProRule" id="PRU00283"/>
    </source>
</evidence>
<comment type="caution">
    <text evidence="9">The sequence shown here is derived from an EMBL/GenBank/DDBJ whole genome shotgun (WGS) entry which is preliminary data.</text>
</comment>
<dbReference type="GO" id="GO:0005874">
    <property type="term" value="C:microtubule"/>
    <property type="evidence" value="ECO:0007669"/>
    <property type="project" value="UniProtKB-KW"/>
</dbReference>
<dbReference type="Pfam" id="PF00225">
    <property type="entry name" value="Kinesin"/>
    <property type="match status" value="1"/>
</dbReference>
<proteinExistence type="inferred from homology"/>
<reference evidence="9" key="1">
    <citation type="submission" date="2021-02" db="EMBL/GenBank/DDBJ databases">
        <authorList>
            <person name="Dougan E. K."/>
            <person name="Rhodes N."/>
            <person name="Thang M."/>
            <person name="Chan C."/>
        </authorList>
    </citation>
    <scope>NUCLEOTIDE SEQUENCE</scope>
</reference>
<keyword evidence="4 6" id="KW-0505">Motor protein</keyword>
<dbReference type="PRINTS" id="PR00380">
    <property type="entry name" value="KINESINHEAVY"/>
</dbReference>
<sequence>MAQRRGRSGVALLAAGALLFCALPAFVPPLSRRAALAAPAAAAMLLLGAETATADVSACNPGANNCWSTLSTDKTKMSPWKWPAGTSKADAVSQLKAAIDAYPQAGQGEVDLGGYSYAVDTLADKGYARLEFKSGIGNFARFFNGGQPFVDDFEVSVGDSSVAVKSASRLGDSDFGVNAKRCNYIAAALRAKGWEFAFDGVFGEQSAQRDVFMQIGLPVLREALRGINGTVLAYGQTGSGKAGLLPRLVASLFLMISQDVANVYDIEAAAVQGIASLPLSHQQIYNEQVDDLLNCEHQSGIGHNLNVRDGGIVNGLTWIRCTKPDEMLEAFTRARANVVYAETKMNKASSRSHAIFQLRISKRERVFEAAKTGQKVECTIARLNVVDLAGSERATVKKSGSEGMRFQASNVVSALAARKSHIPLRDSKLTRILDGSIGGNCRTALLVCVNPAFEHVGETQNTLEFASRATRVEVDAKVNTALVEVSAKVQADKKEIEAKREAEKREKAVQEAESNVKKLQQSVFTVQLLQRCAPGATVEVSWALRATEGFAAGSIIVLVAIMPPGSNVAMAFALAAYRWADHRRAARAVAIAVLLLLARLWQGVQRRLYGVHRIRLPLKTLLPQVPAAAPETTACQGNDCGADEVKAEGGEVLSVIYQCTEFRVGDYVTYPDDHRGQIIGIDGDGDVMVRTTGGREAVWYISKCTKALSAGDRVQYPCGEVGSVMAFDEDGDLLVQKSDGSSARWFAQKSTRLLSVGDAVQYIAGDGATVMGFDADGDVMIVTPSGRRATWFASKCF</sequence>
<dbReference type="OrthoDB" id="430278at2759"/>
<dbReference type="InterPro" id="IPR019821">
    <property type="entry name" value="Kinesin_motor_CS"/>
</dbReference>